<evidence type="ECO:0000256" key="4">
    <source>
        <dbReference type="ARBA" id="ARBA00022692"/>
    </source>
</evidence>
<dbReference type="GO" id="GO:0022857">
    <property type="term" value="F:transmembrane transporter activity"/>
    <property type="evidence" value="ECO:0007669"/>
    <property type="project" value="InterPro"/>
</dbReference>
<organism evidence="9 10">
    <name type="scientific">Spelaeicoccus albus</name>
    <dbReference type="NCBI Taxonomy" id="1280376"/>
    <lineage>
        <taxon>Bacteria</taxon>
        <taxon>Bacillati</taxon>
        <taxon>Actinomycetota</taxon>
        <taxon>Actinomycetes</taxon>
        <taxon>Micrococcales</taxon>
        <taxon>Brevibacteriaceae</taxon>
        <taxon>Spelaeicoccus</taxon>
    </lineage>
</organism>
<keyword evidence="4 7" id="KW-0812">Transmembrane</keyword>
<dbReference type="PANTHER" id="PTHR23517">
    <property type="entry name" value="RESISTANCE PROTEIN MDTM, PUTATIVE-RELATED-RELATED"/>
    <property type="match status" value="1"/>
</dbReference>
<keyword evidence="2" id="KW-0813">Transport</keyword>
<dbReference type="Proteomes" id="UP000539111">
    <property type="component" value="Unassembled WGS sequence"/>
</dbReference>
<feature type="transmembrane region" description="Helical" evidence="7">
    <location>
        <begin position="305"/>
        <end position="327"/>
    </location>
</feature>
<dbReference type="InterPro" id="IPR011701">
    <property type="entry name" value="MFS"/>
</dbReference>
<comment type="caution">
    <text evidence="9">The sequence shown here is derived from an EMBL/GenBank/DDBJ whole genome shotgun (WGS) entry which is preliminary data.</text>
</comment>
<dbReference type="InterPro" id="IPR050171">
    <property type="entry name" value="MFS_Transporters"/>
</dbReference>
<keyword evidence="5 7" id="KW-1133">Transmembrane helix</keyword>
<dbReference type="SUPFAM" id="SSF103473">
    <property type="entry name" value="MFS general substrate transporter"/>
    <property type="match status" value="1"/>
</dbReference>
<gene>
    <name evidence="9" type="ORF">BJY26_003608</name>
</gene>
<feature type="transmembrane region" description="Helical" evidence="7">
    <location>
        <begin position="280"/>
        <end position="299"/>
    </location>
</feature>
<feature type="domain" description="Major facilitator superfamily (MFS) profile" evidence="8">
    <location>
        <begin position="12"/>
        <end position="394"/>
    </location>
</feature>
<feature type="transmembrane region" description="Helical" evidence="7">
    <location>
        <begin position="362"/>
        <end position="390"/>
    </location>
</feature>
<comment type="subcellular location">
    <subcellularLocation>
        <location evidence="1">Cell membrane</location>
        <topology evidence="1">Multi-pass membrane protein</topology>
    </subcellularLocation>
</comment>
<feature type="transmembrane region" description="Helical" evidence="7">
    <location>
        <begin position="12"/>
        <end position="35"/>
    </location>
</feature>
<feature type="transmembrane region" description="Helical" evidence="7">
    <location>
        <begin position="41"/>
        <end position="66"/>
    </location>
</feature>
<feature type="transmembrane region" description="Helical" evidence="7">
    <location>
        <begin position="211"/>
        <end position="230"/>
    </location>
</feature>
<keyword evidence="3" id="KW-1003">Cell membrane</keyword>
<dbReference type="InterPro" id="IPR020846">
    <property type="entry name" value="MFS_dom"/>
</dbReference>
<dbReference type="AlphaFoldDB" id="A0A7Z0D5J9"/>
<evidence type="ECO:0000256" key="3">
    <source>
        <dbReference type="ARBA" id="ARBA00022475"/>
    </source>
</evidence>
<dbReference type="Gene3D" id="1.20.1250.20">
    <property type="entry name" value="MFS general substrate transporter like domains"/>
    <property type="match status" value="2"/>
</dbReference>
<dbReference type="PANTHER" id="PTHR23517:SF3">
    <property type="entry name" value="INTEGRAL MEMBRANE TRANSPORT PROTEIN"/>
    <property type="match status" value="1"/>
</dbReference>
<protein>
    <submittedName>
        <fullName evidence="9">MFS family permease</fullName>
    </submittedName>
</protein>
<evidence type="ECO:0000256" key="7">
    <source>
        <dbReference type="SAM" id="Phobius"/>
    </source>
</evidence>
<reference evidence="9 10" key="1">
    <citation type="submission" date="2020-07" db="EMBL/GenBank/DDBJ databases">
        <title>Sequencing the genomes of 1000 actinobacteria strains.</title>
        <authorList>
            <person name="Klenk H.-P."/>
        </authorList>
    </citation>
    <scope>NUCLEOTIDE SEQUENCE [LARGE SCALE GENOMIC DNA]</scope>
    <source>
        <strain evidence="9 10">DSM 26341</strain>
    </source>
</reference>
<feature type="transmembrane region" description="Helical" evidence="7">
    <location>
        <begin position="250"/>
        <end position="268"/>
    </location>
</feature>
<feature type="transmembrane region" description="Helical" evidence="7">
    <location>
        <begin position="78"/>
        <end position="97"/>
    </location>
</feature>
<name>A0A7Z0D5J9_9MICO</name>
<dbReference type="PROSITE" id="PS50850">
    <property type="entry name" value="MFS"/>
    <property type="match status" value="1"/>
</dbReference>
<evidence type="ECO:0000256" key="2">
    <source>
        <dbReference type="ARBA" id="ARBA00022448"/>
    </source>
</evidence>
<dbReference type="EMBL" id="JACBZP010000001">
    <property type="protein sequence ID" value="NYI69302.1"/>
    <property type="molecule type" value="Genomic_DNA"/>
</dbReference>
<feature type="transmembrane region" description="Helical" evidence="7">
    <location>
        <begin position="146"/>
        <end position="166"/>
    </location>
</feature>
<evidence type="ECO:0000256" key="5">
    <source>
        <dbReference type="ARBA" id="ARBA00022989"/>
    </source>
</evidence>
<keyword evidence="10" id="KW-1185">Reference proteome</keyword>
<dbReference type="GO" id="GO:0005886">
    <property type="term" value="C:plasma membrane"/>
    <property type="evidence" value="ECO:0007669"/>
    <property type="project" value="UniProtKB-SubCell"/>
</dbReference>
<evidence type="ECO:0000313" key="10">
    <source>
        <dbReference type="Proteomes" id="UP000539111"/>
    </source>
</evidence>
<dbReference type="Pfam" id="PF07690">
    <property type="entry name" value="MFS_1"/>
    <property type="match status" value="1"/>
</dbReference>
<dbReference type="InterPro" id="IPR036259">
    <property type="entry name" value="MFS_trans_sf"/>
</dbReference>
<evidence type="ECO:0000256" key="6">
    <source>
        <dbReference type="ARBA" id="ARBA00023136"/>
    </source>
</evidence>
<evidence type="ECO:0000259" key="8">
    <source>
        <dbReference type="PROSITE" id="PS50850"/>
    </source>
</evidence>
<accession>A0A7Z0D5J9</accession>
<dbReference type="RefSeq" id="WP_218852493.1">
    <property type="nucleotide sequence ID" value="NZ_JACBZP010000001.1"/>
</dbReference>
<proteinExistence type="predicted"/>
<sequence length="403" mass="40655">MTESPAGYLRPLVLPAYVPAALYGIGQGAILPVIAHSAQTLGASVALAGFAMALIGVGKIVADLPVGAMVARIGERRAMLLAVALDVAALLTCIYATDLWQLCVAIGATGMSGAVWALARQSFVADAVPLWMRARAMSTLGGAQRIGMFVGPFVAAGAIGVLGTVGAYWVDLAASVIAGIALLCAPKLASDTARAEGPAGRRPTSVWTMIGNYRTVLATLGMCTLLVAAVRACRQVAIPLWSAHIGLDSQSTALIFGFSGAVDMLLFYPAGKIMDKYGRAWVAVPSVVVLAVSLVIMQWTSNFAGLTAVALAMGVGNGIAAGLVMTLGTDVSPAADRAAFLGAWRLLADGGNAGGPLALSGIAAVLGLGGALAVVGAAGIASGWLLALWIPKYGAPTGDESAK</sequence>
<evidence type="ECO:0000313" key="9">
    <source>
        <dbReference type="EMBL" id="NYI69302.1"/>
    </source>
</evidence>
<evidence type="ECO:0000256" key="1">
    <source>
        <dbReference type="ARBA" id="ARBA00004651"/>
    </source>
</evidence>
<dbReference type="CDD" id="cd17325">
    <property type="entry name" value="MFS_MdtG_SLC18_like"/>
    <property type="match status" value="1"/>
</dbReference>
<keyword evidence="6 7" id="KW-0472">Membrane</keyword>